<sequence>MLTACAAAPMPGNSAAANESSVPPVSSPGPASLADSVPVGRPAPNVSAMAAAALAELGRLPVKGSAPMTGYRRSAFGRAWSDDVSVDKGRNGCRTRDDVLQRDLTDIEMRGRCTVLSGWLDDPYTAQRLRFERGVDVKRIQIDHVVALADAWRTGAQQHSPQRRVEFANDLRNLQATAGWANQQKGSSNAASWLPPNRSFRCTYVARQIQVKRAYDLWVVPPERDAMRRVLTKCVG</sequence>
<evidence type="ECO:0000259" key="2">
    <source>
        <dbReference type="Pfam" id="PF07510"/>
    </source>
</evidence>
<feature type="domain" description="GmrSD restriction endonucleases C-terminal" evidence="2">
    <location>
        <begin position="96"/>
        <end position="229"/>
    </location>
</feature>
<keyword evidence="3" id="KW-0378">Hydrolase</keyword>
<dbReference type="GO" id="GO:0004519">
    <property type="term" value="F:endonuclease activity"/>
    <property type="evidence" value="ECO:0007669"/>
    <property type="project" value="UniProtKB-KW"/>
</dbReference>
<feature type="region of interest" description="Disordered" evidence="1">
    <location>
        <begin position="8"/>
        <end position="36"/>
    </location>
</feature>
<accession>A0ABP6LAT5</accession>
<dbReference type="InterPro" id="IPR011089">
    <property type="entry name" value="GmrSD_C"/>
</dbReference>
<comment type="caution">
    <text evidence="3">The sequence shown here is derived from an EMBL/GenBank/DDBJ whole genome shotgun (WGS) entry which is preliminary data.</text>
</comment>
<dbReference type="PANTHER" id="PTHR24094:SF15">
    <property type="entry name" value="AMP-DEPENDENT SYNTHETASE_LIGASE DOMAIN-CONTAINING PROTEIN-RELATED"/>
    <property type="match status" value="1"/>
</dbReference>
<feature type="compositionally biased region" description="Low complexity" evidence="1">
    <location>
        <begin position="8"/>
        <end position="32"/>
    </location>
</feature>
<proteinExistence type="predicted"/>
<dbReference type="EMBL" id="BAAAVS010000021">
    <property type="protein sequence ID" value="GAA3034477.1"/>
    <property type="molecule type" value="Genomic_DNA"/>
</dbReference>
<protein>
    <submittedName>
        <fullName evidence="3">HNH endonuclease family protein</fullName>
    </submittedName>
</protein>
<gene>
    <name evidence="3" type="ORF">GCM10010528_14150</name>
</gene>
<dbReference type="Proteomes" id="UP001501035">
    <property type="component" value="Unassembled WGS sequence"/>
</dbReference>
<dbReference type="PANTHER" id="PTHR24094">
    <property type="entry name" value="SECRETED PROTEIN"/>
    <property type="match status" value="1"/>
</dbReference>
<reference evidence="4" key="1">
    <citation type="journal article" date="2019" name="Int. J. Syst. Evol. Microbiol.">
        <title>The Global Catalogue of Microorganisms (GCM) 10K type strain sequencing project: providing services to taxonomists for standard genome sequencing and annotation.</title>
        <authorList>
            <consortium name="The Broad Institute Genomics Platform"/>
            <consortium name="The Broad Institute Genome Sequencing Center for Infectious Disease"/>
            <person name="Wu L."/>
            <person name="Ma J."/>
        </authorList>
    </citation>
    <scope>NUCLEOTIDE SEQUENCE [LARGE SCALE GENOMIC DNA]</scope>
    <source>
        <strain evidence="4">JCM 14234</strain>
    </source>
</reference>
<keyword evidence="4" id="KW-1185">Reference proteome</keyword>
<organism evidence="3 4">
    <name type="scientific">Gordonia defluvii</name>
    <dbReference type="NCBI Taxonomy" id="283718"/>
    <lineage>
        <taxon>Bacteria</taxon>
        <taxon>Bacillati</taxon>
        <taxon>Actinomycetota</taxon>
        <taxon>Actinomycetes</taxon>
        <taxon>Mycobacteriales</taxon>
        <taxon>Gordoniaceae</taxon>
        <taxon>Gordonia</taxon>
    </lineage>
</organism>
<dbReference type="Pfam" id="PF07510">
    <property type="entry name" value="GmrSD_C"/>
    <property type="match status" value="1"/>
</dbReference>
<name>A0ABP6LAT5_9ACTN</name>
<evidence type="ECO:0000313" key="3">
    <source>
        <dbReference type="EMBL" id="GAA3034477.1"/>
    </source>
</evidence>
<evidence type="ECO:0000313" key="4">
    <source>
        <dbReference type="Proteomes" id="UP001501035"/>
    </source>
</evidence>
<keyword evidence="3" id="KW-0255">Endonuclease</keyword>
<keyword evidence="3" id="KW-0540">Nuclease</keyword>
<evidence type="ECO:0000256" key="1">
    <source>
        <dbReference type="SAM" id="MobiDB-lite"/>
    </source>
</evidence>